<dbReference type="PANTHER" id="PTHR46438:SF11">
    <property type="entry name" value="LIPASE-RELATED"/>
    <property type="match status" value="1"/>
</dbReference>
<evidence type="ECO:0000313" key="3">
    <source>
        <dbReference type="Proteomes" id="UP000199024"/>
    </source>
</evidence>
<dbReference type="InterPro" id="IPR000639">
    <property type="entry name" value="Epox_hydrolase-like"/>
</dbReference>
<feature type="domain" description="AB hydrolase-1" evidence="1">
    <location>
        <begin position="33"/>
        <end position="269"/>
    </location>
</feature>
<dbReference type="PANTHER" id="PTHR46438">
    <property type="entry name" value="ALPHA/BETA-HYDROLASES SUPERFAMILY PROTEIN"/>
    <property type="match status" value="1"/>
</dbReference>
<sequence length="289" mass="31686">MRGRVQGLSGQLQEQFVTVDGVRVHYGTAGSGPALVMVHGLVGSVTNWRRNIDELAKDATIYAVDMANMGQSERVKGLDASMAGAADRLARLMEALGLDTADIAGHSHGGAVSMMFAARHPERVRSLILFAPANPFCDLGHVLVRFYQTRIGRGFARMVPYLPKRLHAVSLRRMYGDPARVTEGSLEGYTDGLRVPGTMEHIMGIVSLWHEDMRILQRELARLAKTPTLLVWGDRDRAVGLSSAGRLQEMLPCSRLVVVEGAGHIAFEEMPEECNRAMHGWLSGRMLTA</sequence>
<accession>A0A1I6MK29</accession>
<dbReference type="GO" id="GO:0003824">
    <property type="term" value="F:catalytic activity"/>
    <property type="evidence" value="ECO:0007669"/>
    <property type="project" value="InterPro"/>
</dbReference>
<dbReference type="STRING" id="474950.SAMN05421771_2837"/>
<dbReference type="Gene3D" id="3.40.50.1820">
    <property type="entry name" value="alpha/beta hydrolase"/>
    <property type="match status" value="1"/>
</dbReference>
<dbReference type="PRINTS" id="PR00412">
    <property type="entry name" value="EPOXHYDRLASE"/>
</dbReference>
<keyword evidence="3" id="KW-1185">Reference proteome</keyword>
<organism evidence="2 3">
    <name type="scientific">Granulicella pectinivorans</name>
    <dbReference type="NCBI Taxonomy" id="474950"/>
    <lineage>
        <taxon>Bacteria</taxon>
        <taxon>Pseudomonadati</taxon>
        <taxon>Acidobacteriota</taxon>
        <taxon>Terriglobia</taxon>
        <taxon>Terriglobales</taxon>
        <taxon>Acidobacteriaceae</taxon>
        <taxon>Granulicella</taxon>
    </lineage>
</organism>
<gene>
    <name evidence="2" type="ORF">SAMN05421771_2837</name>
</gene>
<reference evidence="2 3" key="1">
    <citation type="submission" date="2016-10" db="EMBL/GenBank/DDBJ databases">
        <authorList>
            <person name="de Groot N.N."/>
        </authorList>
    </citation>
    <scope>NUCLEOTIDE SEQUENCE [LARGE SCALE GENOMIC DNA]</scope>
    <source>
        <strain evidence="2 3">DSM 21001</strain>
    </source>
</reference>
<dbReference type="Pfam" id="PF00561">
    <property type="entry name" value="Abhydrolase_1"/>
    <property type="match status" value="1"/>
</dbReference>
<proteinExistence type="predicted"/>
<dbReference type="EMBL" id="FOZL01000001">
    <property type="protein sequence ID" value="SFS16060.1"/>
    <property type="molecule type" value="Genomic_DNA"/>
</dbReference>
<name>A0A1I6MK29_9BACT</name>
<dbReference type="PRINTS" id="PR00111">
    <property type="entry name" value="ABHYDROLASE"/>
</dbReference>
<dbReference type="InterPro" id="IPR000073">
    <property type="entry name" value="AB_hydrolase_1"/>
</dbReference>
<evidence type="ECO:0000313" key="2">
    <source>
        <dbReference type="EMBL" id="SFS16060.1"/>
    </source>
</evidence>
<dbReference type="AlphaFoldDB" id="A0A1I6MK29"/>
<protein>
    <submittedName>
        <fullName evidence="2">Pimeloyl-ACP methyl ester carboxylesterase</fullName>
    </submittedName>
</protein>
<dbReference type="InterPro" id="IPR029058">
    <property type="entry name" value="AB_hydrolase_fold"/>
</dbReference>
<dbReference type="SUPFAM" id="SSF53474">
    <property type="entry name" value="alpha/beta-Hydrolases"/>
    <property type="match status" value="1"/>
</dbReference>
<evidence type="ECO:0000259" key="1">
    <source>
        <dbReference type="Pfam" id="PF00561"/>
    </source>
</evidence>
<dbReference type="Proteomes" id="UP000199024">
    <property type="component" value="Unassembled WGS sequence"/>
</dbReference>